<dbReference type="PANTHER" id="PTHR12137">
    <property type="entry name" value="CARBOHYDRATE SULFOTRANSFERASE"/>
    <property type="match status" value="1"/>
</dbReference>
<dbReference type="Proteomes" id="UP000515135">
    <property type="component" value="Unplaced"/>
</dbReference>
<dbReference type="RefSeq" id="XP_019643842.1">
    <property type="nucleotide sequence ID" value="XM_019788283.1"/>
</dbReference>
<evidence type="ECO:0000313" key="11">
    <source>
        <dbReference type="RefSeq" id="XP_019643842.1"/>
    </source>
</evidence>
<keyword evidence="9" id="KW-0735">Signal-anchor</keyword>
<dbReference type="GO" id="GO:0000139">
    <property type="term" value="C:Golgi membrane"/>
    <property type="evidence" value="ECO:0007669"/>
    <property type="project" value="UniProtKB-SubCell"/>
</dbReference>
<dbReference type="Pfam" id="PF03567">
    <property type="entry name" value="Sulfotransfer_2"/>
    <property type="match status" value="1"/>
</dbReference>
<keyword evidence="9" id="KW-0119">Carbohydrate metabolism</keyword>
<evidence type="ECO:0000313" key="10">
    <source>
        <dbReference type="Proteomes" id="UP000515135"/>
    </source>
</evidence>
<dbReference type="InterPro" id="IPR005331">
    <property type="entry name" value="Sulfotransferase"/>
</dbReference>
<dbReference type="InterPro" id="IPR018011">
    <property type="entry name" value="Carb_sulfotrans_8-10"/>
</dbReference>
<accession>A0A6P5AL83</accession>
<evidence type="ECO:0000256" key="8">
    <source>
        <dbReference type="ARBA" id="ARBA00023180"/>
    </source>
</evidence>
<dbReference type="GO" id="GO:0008146">
    <property type="term" value="F:sulfotransferase activity"/>
    <property type="evidence" value="ECO:0007669"/>
    <property type="project" value="InterPro"/>
</dbReference>
<dbReference type="GeneID" id="109484925"/>
<organism evidence="10 11">
    <name type="scientific">Branchiostoma belcheri</name>
    <name type="common">Amphioxus</name>
    <dbReference type="NCBI Taxonomy" id="7741"/>
    <lineage>
        <taxon>Eukaryota</taxon>
        <taxon>Metazoa</taxon>
        <taxon>Chordata</taxon>
        <taxon>Cephalochordata</taxon>
        <taxon>Leptocardii</taxon>
        <taxon>Amphioxiformes</taxon>
        <taxon>Branchiostomatidae</taxon>
        <taxon>Branchiostoma</taxon>
    </lineage>
</organism>
<reference evidence="11" key="1">
    <citation type="submission" date="2025-08" db="UniProtKB">
        <authorList>
            <consortium name="RefSeq"/>
        </authorList>
    </citation>
    <scope>IDENTIFICATION</scope>
    <source>
        <tissue evidence="11">Gonad</tissue>
    </source>
</reference>
<keyword evidence="8 9" id="KW-0325">Glycoprotein</keyword>
<comment type="subcellular location">
    <subcellularLocation>
        <location evidence="1 9">Golgi apparatus membrane</location>
        <topology evidence="1 9">Single-pass type II membrane protein</topology>
    </subcellularLocation>
</comment>
<evidence type="ECO:0000256" key="2">
    <source>
        <dbReference type="ARBA" id="ARBA00006339"/>
    </source>
</evidence>
<keyword evidence="6 9" id="KW-0333">Golgi apparatus</keyword>
<dbReference type="GO" id="GO:0016051">
    <property type="term" value="P:carbohydrate biosynthetic process"/>
    <property type="evidence" value="ECO:0007669"/>
    <property type="project" value="InterPro"/>
</dbReference>
<dbReference type="PANTHER" id="PTHR12137:SF33">
    <property type="entry name" value="CARBOHYDRATE SULFOTRANSFERASE 14"/>
    <property type="match status" value="1"/>
</dbReference>
<feature type="transmembrane region" description="Helical" evidence="9">
    <location>
        <begin position="20"/>
        <end position="38"/>
    </location>
</feature>
<evidence type="ECO:0000256" key="5">
    <source>
        <dbReference type="ARBA" id="ARBA00022989"/>
    </source>
</evidence>
<gene>
    <name evidence="11" type="primary">LOC109484925</name>
</gene>
<dbReference type="AlphaFoldDB" id="A0A6P5AL83"/>
<evidence type="ECO:0000256" key="4">
    <source>
        <dbReference type="ARBA" id="ARBA00022692"/>
    </source>
</evidence>
<dbReference type="KEGG" id="bbel:109484925"/>
<evidence type="ECO:0000256" key="3">
    <source>
        <dbReference type="ARBA" id="ARBA00022679"/>
    </source>
</evidence>
<keyword evidence="10" id="KW-1185">Reference proteome</keyword>
<protein>
    <recommendedName>
        <fullName evidence="9">Carbohydrate sulfotransferase</fullName>
        <ecNumber evidence="9">2.8.2.-</ecNumber>
    </recommendedName>
</protein>
<sequence length="366" mass="42518">MTTEGSTPFPSGVKCGSTAKYLTLLCVFGWIAAVYFNVGERPRTPWKPPPPRMESFPVKVNNSLNGGHHKNATDTSRLASIAQEKRIAVLKEFCRKNPDSFSRGFQSKKYLKNLIVIDKTKTIYCYIPKTGCTTTKLVMYNLQHDKNERNEDHKLGWIHQQRFKFLNSYSEKDVHKRLSTYNKLIVVRDPLERLASAWFDKFVYNPRRFSYIKRLQRELWQSNLTTTNRSVSRNGPGSVEATSGDLPPVTFRDFIWSIVNRRYLNIHWEPFFSRCAPCQVQYDFIAHTDTLPEDLRLFFHRSGIVGKDGLLPKERPSRAKSRVGNIFVEVPTEDIRRIGEIYKPDFDMFGYSFDDDLALIENERHG</sequence>
<evidence type="ECO:0000256" key="9">
    <source>
        <dbReference type="RuleBase" id="RU364020"/>
    </source>
</evidence>
<keyword evidence="4 9" id="KW-0812">Transmembrane</keyword>
<evidence type="ECO:0000256" key="6">
    <source>
        <dbReference type="ARBA" id="ARBA00023034"/>
    </source>
</evidence>
<proteinExistence type="inferred from homology"/>
<evidence type="ECO:0000256" key="1">
    <source>
        <dbReference type="ARBA" id="ARBA00004323"/>
    </source>
</evidence>
<name>A0A6P5AL83_BRABE</name>
<dbReference type="OrthoDB" id="2019940at2759"/>
<keyword evidence="3 9" id="KW-0808">Transferase</keyword>
<dbReference type="EC" id="2.8.2.-" evidence="9"/>
<keyword evidence="5 9" id="KW-1133">Transmembrane helix</keyword>
<evidence type="ECO:0000256" key="7">
    <source>
        <dbReference type="ARBA" id="ARBA00023136"/>
    </source>
</evidence>
<comment type="similarity">
    <text evidence="2 9">Belongs to the sulfotransferase 2 family.</text>
</comment>
<keyword evidence="7 9" id="KW-0472">Membrane</keyword>